<protein>
    <submittedName>
        <fullName evidence="12">Beta-1,2-mannosyltransferase</fullName>
    </submittedName>
</protein>
<organism evidence="12 13">
    <name type="scientific">Candida albicans P78048</name>
    <dbReference type="NCBI Taxonomy" id="1094989"/>
    <lineage>
        <taxon>Eukaryota</taxon>
        <taxon>Fungi</taxon>
        <taxon>Dikarya</taxon>
        <taxon>Ascomycota</taxon>
        <taxon>Saccharomycotina</taxon>
        <taxon>Pichiomycetes</taxon>
        <taxon>Debaryomycetaceae</taxon>
        <taxon>Candida/Lodderomyces clade</taxon>
        <taxon>Candida</taxon>
    </lineage>
</organism>
<dbReference type="GO" id="GO:0071555">
    <property type="term" value="P:cell wall organization"/>
    <property type="evidence" value="ECO:0007669"/>
    <property type="project" value="UniProtKB-KW"/>
</dbReference>
<evidence type="ECO:0000256" key="9">
    <source>
        <dbReference type="ARBA" id="ARBA00023316"/>
    </source>
</evidence>
<accession>A0AB34PPD7</accession>
<dbReference type="EMBL" id="AJIX01000033">
    <property type="protein sequence ID" value="KGR07542.1"/>
    <property type="molecule type" value="Genomic_DNA"/>
</dbReference>
<comment type="subcellular location">
    <subcellularLocation>
        <location evidence="1">Membrane</location>
        <topology evidence="1">Single-pass type II membrane protein</topology>
    </subcellularLocation>
</comment>
<evidence type="ECO:0000256" key="3">
    <source>
        <dbReference type="ARBA" id="ARBA00022676"/>
    </source>
</evidence>
<sequence length="786" mass="91449">MTKSYMPLFRSPRQFKKIYFILIPLILAVIILHVFFDGFNKISEYSPTFISNRILNHQDQQQKSEKSSDVISSYFPSLAIYPKNFDNRVEFVNEPKNSKWIQYFGDSKTVLSNYITNQTYTNHSIGLYSSSTVKLPASSCKDILYERSFEITKYRTLHDDLYKLATTLSYQLENDPAFQDLSPFFNDRLPHIIMRGELHKHIYKFAGTSVWLEQHGVHLMLSRVIYSQQGKKNDPQLSLLYAQVYDENWNELNDIELIVPVINPNGERVYDSVKYPQFVAIPFYHNSEYIKSRWYGPEDTRLILTKNKFGDDEPVIIFNSYHRQIKDMSTEDDNNVHTKFEFYRSMFVGWLFQYQLGKLNTDGIQDSKFNNVTFNKVKELRIEGKERTSIEKNWTPFIDPDERNQISYYGNHNLGDNYVYIVYQWNHLKILKCELDNFIDSSHSTCTMFFKDVETTQEVGPVRGGTELWPIKIDNNNNNNNLNEDDLSTKQEPQQQRQLWIGFLRAHVKDCGCGGSMYRPNFLILEKLNSKFKLTYLSGSINFNVSVYGWANYDVVCAGHEANALIPNGISMFDQDDDYLTLSMSVADQDNTLVHIHGVKKLIYSLDHDWNGILKENKQIECVVNNANDFCKAYADEHYKLGDSEAAIKEVKQKAKEEAEKAKAEKEKAEKEKAEKEKAEKEKAEKEKEEKEKEEKEEKEKAEKEKEEKEKAEKELAEKELAEQKDEDAKDEDKNEDEDDKEKNDESGLTEKSEVEENGENANEGGEDDGDGDGEEEKEDDDDIDV</sequence>
<feature type="compositionally biased region" description="Basic and acidic residues" evidence="10">
    <location>
        <begin position="663"/>
        <end position="733"/>
    </location>
</feature>
<evidence type="ECO:0000256" key="4">
    <source>
        <dbReference type="ARBA" id="ARBA00022679"/>
    </source>
</evidence>
<evidence type="ECO:0000256" key="7">
    <source>
        <dbReference type="ARBA" id="ARBA00022989"/>
    </source>
</evidence>
<keyword evidence="4" id="KW-0808">Transferase</keyword>
<reference evidence="12 13" key="1">
    <citation type="submission" date="2013-12" db="EMBL/GenBank/DDBJ databases">
        <title>The Genome Sequence of Candida albicans P78048.</title>
        <authorList>
            <consortium name="The Broad Institute Genome Sequencing Platform"/>
            <consortium name="The Broad Institute Genome Sequencing Center for Infectious Disease"/>
            <person name="Cuomo C."/>
            <person name="Bennett R."/>
            <person name="Hirakawa M."/>
            <person name="Noverr M."/>
            <person name="Mitchell A."/>
            <person name="Young S.K."/>
            <person name="Zeng Q."/>
            <person name="Gargeya S."/>
            <person name="Fitzgerald M."/>
            <person name="Abouelleil A."/>
            <person name="Alvarado L."/>
            <person name="Berlin A.M."/>
            <person name="Chapman S.B."/>
            <person name="Dewar J."/>
            <person name="Goldberg J."/>
            <person name="Griggs A."/>
            <person name="Gujja S."/>
            <person name="Hansen M."/>
            <person name="Howarth C."/>
            <person name="Imamovic A."/>
            <person name="Larimer J."/>
            <person name="McCowan C."/>
            <person name="Murphy C."/>
            <person name="Pearson M."/>
            <person name="Priest M."/>
            <person name="Roberts A."/>
            <person name="Saif S."/>
            <person name="Shea T."/>
            <person name="Sykes S."/>
            <person name="Wortman J."/>
            <person name="Nusbaum C."/>
            <person name="Birren B."/>
        </authorList>
    </citation>
    <scope>NUCLEOTIDE SEQUENCE [LARGE SCALE GENOMIC DNA]</scope>
    <source>
        <strain evidence="12 13">P78048</strain>
    </source>
</reference>
<evidence type="ECO:0000256" key="8">
    <source>
        <dbReference type="ARBA" id="ARBA00023136"/>
    </source>
</evidence>
<comment type="caution">
    <text evidence="12">The sequence shown here is derived from an EMBL/GenBank/DDBJ whole genome shotgun (WGS) entry which is preliminary data.</text>
</comment>
<evidence type="ECO:0000313" key="12">
    <source>
        <dbReference type="EMBL" id="KGR07542.1"/>
    </source>
</evidence>
<evidence type="ECO:0000313" key="13">
    <source>
        <dbReference type="Proteomes" id="UP000030161"/>
    </source>
</evidence>
<comment type="similarity">
    <text evidence="2">Belongs to the BMT family.</text>
</comment>
<evidence type="ECO:0000256" key="5">
    <source>
        <dbReference type="ARBA" id="ARBA00022692"/>
    </source>
</evidence>
<evidence type="ECO:0000256" key="10">
    <source>
        <dbReference type="SAM" id="MobiDB-lite"/>
    </source>
</evidence>
<evidence type="ECO:0000256" key="1">
    <source>
        <dbReference type="ARBA" id="ARBA00004606"/>
    </source>
</evidence>
<feature type="transmembrane region" description="Helical" evidence="11">
    <location>
        <begin position="18"/>
        <end position="36"/>
    </location>
</feature>
<proteinExistence type="inferred from homology"/>
<dbReference type="Pfam" id="PF12141">
    <property type="entry name" value="BMT"/>
    <property type="match status" value="1"/>
</dbReference>
<evidence type="ECO:0000256" key="11">
    <source>
        <dbReference type="SAM" id="Phobius"/>
    </source>
</evidence>
<keyword evidence="8 11" id="KW-0472">Membrane</keyword>
<feature type="region of interest" description="Disordered" evidence="10">
    <location>
        <begin position="663"/>
        <end position="786"/>
    </location>
</feature>
<keyword evidence="7 11" id="KW-1133">Transmembrane helix</keyword>
<keyword evidence="9" id="KW-0961">Cell wall biogenesis/degradation</keyword>
<gene>
    <name evidence="12" type="ORF">MG3_04819</name>
</gene>
<dbReference type="GO" id="GO:0016020">
    <property type="term" value="C:membrane"/>
    <property type="evidence" value="ECO:0007669"/>
    <property type="project" value="UniProtKB-SubCell"/>
</dbReference>
<dbReference type="Proteomes" id="UP000030161">
    <property type="component" value="Unassembled WGS sequence"/>
</dbReference>
<evidence type="ECO:0000256" key="6">
    <source>
        <dbReference type="ARBA" id="ARBA00022968"/>
    </source>
</evidence>
<name>A0AB34PPD7_CANAX</name>
<dbReference type="GO" id="GO:0000030">
    <property type="term" value="F:mannosyltransferase activity"/>
    <property type="evidence" value="ECO:0007669"/>
    <property type="project" value="InterPro"/>
</dbReference>
<dbReference type="AlphaFoldDB" id="A0AB34PPD7"/>
<dbReference type="InterPro" id="IPR021988">
    <property type="entry name" value="BMT1"/>
</dbReference>
<feature type="compositionally biased region" description="Basic and acidic residues" evidence="10">
    <location>
        <begin position="741"/>
        <end position="755"/>
    </location>
</feature>
<keyword evidence="3" id="KW-0328">Glycosyltransferase</keyword>
<keyword evidence="5 11" id="KW-0812">Transmembrane</keyword>
<keyword evidence="6" id="KW-0735">Signal-anchor</keyword>
<evidence type="ECO:0000256" key="2">
    <source>
        <dbReference type="ARBA" id="ARBA00009486"/>
    </source>
</evidence>
<feature type="compositionally biased region" description="Acidic residues" evidence="10">
    <location>
        <begin position="756"/>
        <end position="786"/>
    </location>
</feature>